<comment type="subunit">
    <text evidence="1">Component of the NuA4 histone acetyltransferase complex.</text>
</comment>
<evidence type="ECO:0000313" key="7">
    <source>
        <dbReference type="EMBL" id="KAG9655852.1"/>
    </source>
</evidence>
<evidence type="ECO:0000259" key="6">
    <source>
        <dbReference type="PROSITE" id="PS50013"/>
    </source>
</evidence>
<dbReference type="GO" id="GO:0042393">
    <property type="term" value="F:histone binding"/>
    <property type="evidence" value="ECO:0007669"/>
    <property type="project" value="TreeGrafter"/>
</dbReference>
<feature type="compositionally biased region" description="Acidic residues" evidence="5">
    <location>
        <begin position="139"/>
        <end position="151"/>
    </location>
</feature>
<dbReference type="InterPro" id="IPR000953">
    <property type="entry name" value="Chromo/chromo_shadow_dom"/>
</dbReference>
<feature type="compositionally biased region" description="Acidic residues" evidence="5">
    <location>
        <begin position="47"/>
        <end position="57"/>
    </location>
</feature>
<dbReference type="PANTHER" id="PTHR45623:SF14">
    <property type="entry name" value="CHROMODOMAIN-HELICASE-DNA-BINDING PROTEIN 1"/>
    <property type="match status" value="1"/>
</dbReference>
<feature type="region of interest" description="Disordered" evidence="5">
    <location>
        <begin position="316"/>
        <end position="341"/>
    </location>
</feature>
<dbReference type="SMART" id="SM00298">
    <property type="entry name" value="CHROMO"/>
    <property type="match status" value="2"/>
</dbReference>
<evidence type="ECO:0000313" key="8">
    <source>
        <dbReference type="Proteomes" id="UP000779574"/>
    </source>
</evidence>
<organism evidence="7 8">
    <name type="scientific">Aureobasidium melanogenum</name>
    <name type="common">Aureobasidium pullulans var. melanogenum</name>
    <dbReference type="NCBI Taxonomy" id="46634"/>
    <lineage>
        <taxon>Eukaryota</taxon>
        <taxon>Fungi</taxon>
        <taxon>Dikarya</taxon>
        <taxon>Ascomycota</taxon>
        <taxon>Pezizomycotina</taxon>
        <taxon>Dothideomycetes</taxon>
        <taxon>Dothideomycetidae</taxon>
        <taxon>Dothideales</taxon>
        <taxon>Saccotheciaceae</taxon>
        <taxon>Aureobasidium</taxon>
    </lineage>
</organism>
<proteinExistence type="predicted"/>
<keyword evidence="3" id="KW-0067">ATP-binding</keyword>
<evidence type="ECO:0000256" key="2">
    <source>
        <dbReference type="ARBA" id="ARBA00022741"/>
    </source>
</evidence>
<keyword evidence="4" id="KW-0539">Nucleus</keyword>
<dbReference type="OrthoDB" id="5857104at2759"/>
<feature type="compositionally biased region" description="Polar residues" evidence="5">
    <location>
        <begin position="74"/>
        <end position="88"/>
    </location>
</feature>
<dbReference type="Proteomes" id="UP000779574">
    <property type="component" value="Unassembled WGS sequence"/>
</dbReference>
<evidence type="ECO:0000256" key="4">
    <source>
        <dbReference type="ARBA" id="ARBA00023242"/>
    </source>
</evidence>
<evidence type="ECO:0000256" key="5">
    <source>
        <dbReference type="SAM" id="MobiDB-lite"/>
    </source>
</evidence>
<dbReference type="EMBL" id="JAHFXF010002609">
    <property type="protein sequence ID" value="KAG9655852.1"/>
    <property type="molecule type" value="Genomic_DNA"/>
</dbReference>
<dbReference type="AlphaFoldDB" id="A0A9P8DV16"/>
<gene>
    <name evidence="7" type="ORF">KCU76_g20273</name>
</gene>
<dbReference type="SUPFAM" id="SSF54160">
    <property type="entry name" value="Chromo domain-like"/>
    <property type="match status" value="2"/>
</dbReference>
<feature type="region of interest" description="Disordered" evidence="5">
    <location>
        <begin position="1"/>
        <end position="125"/>
    </location>
</feature>
<feature type="compositionally biased region" description="Low complexity" evidence="5">
    <location>
        <begin position="111"/>
        <end position="125"/>
    </location>
</feature>
<dbReference type="GO" id="GO:0005634">
    <property type="term" value="C:nucleus"/>
    <property type="evidence" value="ECO:0007669"/>
    <property type="project" value="TreeGrafter"/>
</dbReference>
<dbReference type="GO" id="GO:0034728">
    <property type="term" value="P:nucleosome organization"/>
    <property type="evidence" value="ECO:0007669"/>
    <property type="project" value="TreeGrafter"/>
</dbReference>
<feature type="compositionally biased region" description="Basic and acidic residues" evidence="5">
    <location>
        <begin position="316"/>
        <end position="328"/>
    </location>
</feature>
<dbReference type="Gene3D" id="2.40.50.40">
    <property type="match status" value="2"/>
</dbReference>
<protein>
    <submittedName>
        <fullName evidence="7">SNF2 family DNA-dependent chromodomain-containing ATPase</fullName>
    </submittedName>
</protein>
<sequence length="352" mass="40757">SSDASSVPRKRKAEPDVDDDQYMQENPELYGLRRSGRARPTRRIIESSDEEQDDNDSGSDVNPGRARKRLRPATSRNASVRQSESGSESDSDTYGGARGREFAKKHRRRLQGASSRSASGLAGDLRFSTRQAGKVTTYNEEDGDDFSEEDTENMTPNYWVAAEDNSPGIDIVLNHRVGEGKDTEYPEKQDYEFFIKWQGKAHYHATWEPWTELTSVRGFRRLENYYRKVVEAEQFLIQDPDVAPEEREKYTLDRETYLEALEDYMKVERVIGEQVGNDGREYFVKWKSLPYDSCTWESEDLVSELAQNEIDRYLDRSSRLPTSDKRESNLATRSPYKPFRTQPDYIKFGQLR</sequence>
<dbReference type="GO" id="GO:0016887">
    <property type="term" value="F:ATP hydrolysis activity"/>
    <property type="evidence" value="ECO:0007669"/>
    <property type="project" value="TreeGrafter"/>
</dbReference>
<reference evidence="7" key="2">
    <citation type="submission" date="2021-08" db="EMBL/GenBank/DDBJ databases">
        <authorList>
            <person name="Gostincar C."/>
            <person name="Sun X."/>
            <person name="Song Z."/>
            <person name="Gunde-Cimerman N."/>
        </authorList>
    </citation>
    <scope>NUCLEOTIDE SEQUENCE</scope>
    <source>
        <strain evidence="7">EXF-9911</strain>
    </source>
</reference>
<keyword evidence="2" id="KW-0547">Nucleotide-binding</keyword>
<dbReference type="GO" id="GO:0003682">
    <property type="term" value="F:chromatin binding"/>
    <property type="evidence" value="ECO:0007669"/>
    <property type="project" value="TreeGrafter"/>
</dbReference>
<dbReference type="CDD" id="cd18659">
    <property type="entry name" value="CD2_tandem"/>
    <property type="match status" value="1"/>
</dbReference>
<feature type="region of interest" description="Disordered" evidence="5">
    <location>
        <begin position="132"/>
        <end position="151"/>
    </location>
</feature>
<dbReference type="PROSITE" id="PS50013">
    <property type="entry name" value="CHROMO_2"/>
    <property type="match status" value="2"/>
</dbReference>
<dbReference type="InterPro" id="IPR016197">
    <property type="entry name" value="Chromo-like_dom_sf"/>
</dbReference>
<evidence type="ECO:0000256" key="1">
    <source>
        <dbReference type="ARBA" id="ARBA00011353"/>
    </source>
</evidence>
<dbReference type="GO" id="GO:0005524">
    <property type="term" value="F:ATP binding"/>
    <property type="evidence" value="ECO:0007669"/>
    <property type="project" value="UniProtKB-KW"/>
</dbReference>
<dbReference type="GO" id="GO:0003677">
    <property type="term" value="F:DNA binding"/>
    <property type="evidence" value="ECO:0007669"/>
    <property type="project" value="TreeGrafter"/>
</dbReference>
<dbReference type="GO" id="GO:0000785">
    <property type="term" value="C:chromatin"/>
    <property type="evidence" value="ECO:0007669"/>
    <property type="project" value="TreeGrafter"/>
</dbReference>
<feature type="domain" description="Chromo" evidence="6">
    <location>
        <begin position="265"/>
        <end position="325"/>
    </location>
</feature>
<dbReference type="PANTHER" id="PTHR45623">
    <property type="entry name" value="CHROMODOMAIN-HELICASE-DNA-BINDING PROTEIN 3-RELATED-RELATED"/>
    <property type="match status" value="1"/>
</dbReference>
<evidence type="ECO:0000256" key="3">
    <source>
        <dbReference type="ARBA" id="ARBA00022840"/>
    </source>
</evidence>
<name>A0A9P8DV16_AURME</name>
<comment type="caution">
    <text evidence="7">The sequence shown here is derived from an EMBL/GenBank/DDBJ whole genome shotgun (WGS) entry which is preliminary data.</text>
</comment>
<dbReference type="InterPro" id="IPR023780">
    <property type="entry name" value="Chromo_domain"/>
</dbReference>
<dbReference type="GO" id="GO:0140658">
    <property type="term" value="F:ATP-dependent chromatin remodeler activity"/>
    <property type="evidence" value="ECO:0007669"/>
    <property type="project" value="TreeGrafter"/>
</dbReference>
<feature type="non-terminal residue" evidence="7">
    <location>
        <position position="1"/>
    </location>
</feature>
<feature type="domain" description="Chromo" evidence="6">
    <location>
        <begin position="167"/>
        <end position="228"/>
    </location>
</feature>
<feature type="non-terminal residue" evidence="7">
    <location>
        <position position="352"/>
    </location>
</feature>
<reference evidence="7" key="1">
    <citation type="journal article" date="2021" name="J Fungi (Basel)">
        <title>Virulence traits and population genomics of the black yeast Aureobasidium melanogenum.</title>
        <authorList>
            <person name="Cernosa A."/>
            <person name="Sun X."/>
            <person name="Gostincar C."/>
            <person name="Fang C."/>
            <person name="Gunde-Cimerman N."/>
            <person name="Song Z."/>
        </authorList>
    </citation>
    <scope>NUCLEOTIDE SEQUENCE</scope>
    <source>
        <strain evidence="7">EXF-9911</strain>
    </source>
</reference>
<dbReference type="Pfam" id="PF00385">
    <property type="entry name" value="Chromo"/>
    <property type="match status" value="2"/>
</dbReference>
<accession>A0A9P8DV16</accession>